<evidence type="ECO:0000313" key="8">
    <source>
        <dbReference type="EMBL" id="KAK7756886.1"/>
    </source>
</evidence>
<evidence type="ECO:0000256" key="6">
    <source>
        <dbReference type="PIRSR" id="PIRSR000189-1"/>
    </source>
</evidence>
<dbReference type="Gene3D" id="3.40.50.720">
    <property type="entry name" value="NAD(P)-binding Rossmann-like Domain"/>
    <property type="match status" value="1"/>
</dbReference>
<feature type="binding site" evidence="6">
    <location>
        <position position="299"/>
    </location>
    <ligand>
        <name>D-dopa</name>
        <dbReference type="ChEBI" id="CHEBI:149689"/>
    </ligand>
</feature>
<feature type="domain" description="FAD dependent oxidoreductase" evidence="7">
    <location>
        <begin position="6"/>
        <end position="343"/>
    </location>
</feature>
<sequence>MSAGRAGVIGLSSALVAQSEGHQVTIVARDFPGPFETIDPKTQINYTSPWAGAHNRVVPPTNAAEEREHALNIATFARMRALHARYKVTHEHEHGLTFMKGIEHLEAPGPQYLALTEERAAQMGLEGFRLLGPEELPDDKVKWGCEYDTWCVNPMVYCCFLLRRFVFGGGRVVKREVRDPAEIFAIKELDPVDAVVNASGIGFGDENVFITRGQTCLVADKTCAATITRQNADGSWSFCIPRNFDGGTVIGGTKEPNDWNPDPSPETRARLLQTFAAAFPHVLGNVDELRVIRDIVGRRPTRKGGMRLEKEKIAGGKVVIHAYGLGGRGYELSWGVAESVAKLLAEHLGPSRSSRL</sequence>
<evidence type="ECO:0000256" key="4">
    <source>
        <dbReference type="ARBA" id="ARBA00022827"/>
    </source>
</evidence>
<evidence type="ECO:0000256" key="1">
    <source>
        <dbReference type="ARBA" id="ARBA00001974"/>
    </source>
</evidence>
<keyword evidence="4 6" id="KW-0274">FAD</keyword>
<reference evidence="8 9" key="1">
    <citation type="submission" date="2024-02" db="EMBL/GenBank/DDBJ databases">
        <title>De novo assembly and annotation of 12 fungi associated with fruit tree decline syndrome in Ontario, Canada.</title>
        <authorList>
            <person name="Sulman M."/>
            <person name="Ellouze W."/>
            <person name="Ilyukhin E."/>
        </authorList>
    </citation>
    <scope>NUCLEOTIDE SEQUENCE [LARGE SCALE GENOMIC DNA]</scope>
    <source>
        <strain evidence="8 9">M11/M66-122</strain>
    </source>
</reference>
<dbReference type="PIRSF" id="PIRSF000189">
    <property type="entry name" value="D-aa_oxidase"/>
    <property type="match status" value="1"/>
</dbReference>
<feature type="binding site" evidence="6">
    <location>
        <position position="177"/>
    </location>
    <ligand>
        <name>FAD</name>
        <dbReference type="ChEBI" id="CHEBI:57692"/>
    </ligand>
</feature>
<dbReference type="AlphaFoldDB" id="A0AAN9V0H2"/>
<comment type="caution">
    <text evidence="8">The sequence shown here is derived from an EMBL/GenBank/DDBJ whole genome shotgun (WGS) entry which is preliminary data.</text>
</comment>
<evidence type="ECO:0000256" key="5">
    <source>
        <dbReference type="ARBA" id="ARBA00023002"/>
    </source>
</evidence>
<dbReference type="GO" id="GO:0019478">
    <property type="term" value="P:D-amino acid catabolic process"/>
    <property type="evidence" value="ECO:0007669"/>
    <property type="project" value="TreeGrafter"/>
</dbReference>
<dbReference type="Proteomes" id="UP001320420">
    <property type="component" value="Unassembled WGS sequence"/>
</dbReference>
<dbReference type="SUPFAM" id="SSF54373">
    <property type="entry name" value="FAD-linked reductases, C-terminal domain"/>
    <property type="match status" value="1"/>
</dbReference>
<dbReference type="InterPro" id="IPR006076">
    <property type="entry name" value="FAD-dep_OxRdtase"/>
</dbReference>
<dbReference type="InterPro" id="IPR006181">
    <property type="entry name" value="D-amino_acid_oxidase_CS"/>
</dbReference>
<evidence type="ECO:0000313" key="9">
    <source>
        <dbReference type="Proteomes" id="UP001320420"/>
    </source>
</evidence>
<dbReference type="PROSITE" id="PS00677">
    <property type="entry name" value="DAO"/>
    <property type="match status" value="1"/>
</dbReference>
<evidence type="ECO:0000256" key="3">
    <source>
        <dbReference type="ARBA" id="ARBA00022630"/>
    </source>
</evidence>
<keyword evidence="5" id="KW-0560">Oxidoreductase</keyword>
<feature type="binding site" evidence="6">
    <location>
        <begin position="47"/>
        <end position="48"/>
    </location>
    <ligand>
        <name>FAD</name>
        <dbReference type="ChEBI" id="CHEBI:57692"/>
    </ligand>
</feature>
<dbReference type="Gene3D" id="3.30.9.10">
    <property type="entry name" value="D-Amino Acid Oxidase, subunit A, domain 2"/>
    <property type="match status" value="1"/>
</dbReference>
<dbReference type="PANTHER" id="PTHR11530:SF26">
    <property type="entry name" value="FAD DEPENDENT OXIDOREDUCTASE SUPERFAMILY (AFU_ORTHOLOGUE AFUA_5G13940)"/>
    <property type="match status" value="1"/>
</dbReference>
<evidence type="ECO:0000256" key="2">
    <source>
        <dbReference type="ARBA" id="ARBA00006730"/>
    </source>
</evidence>
<dbReference type="GO" id="GO:0003884">
    <property type="term" value="F:D-amino-acid oxidase activity"/>
    <property type="evidence" value="ECO:0007669"/>
    <property type="project" value="InterPro"/>
</dbReference>
<keyword evidence="9" id="KW-1185">Reference proteome</keyword>
<protein>
    <recommendedName>
        <fullName evidence="7">FAD dependent oxidoreductase domain-containing protein</fullName>
    </recommendedName>
</protein>
<dbReference type="GO" id="GO:0005737">
    <property type="term" value="C:cytoplasm"/>
    <property type="evidence" value="ECO:0007669"/>
    <property type="project" value="TreeGrafter"/>
</dbReference>
<dbReference type="EMBL" id="JAKJXP020000004">
    <property type="protein sequence ID" value="KAK7756886.1"/>
    <property type="molecule type" value="Genomic_DNA"/>
</dbReference>
<dbReference type="InterPro" id="IPR023209">
    <property type="entry name" value="DAO"/>
</dbReference>
<proteinExistence type="inferred from homology"/>
<feature type="binding site" evidence="6">
    <location>
        <position position="327"/>
    </location>
    <ligand>
        <name>D-dopa</name>
        <dbReference type="ChEBI" id="CHEBI:149689"/>
    </ligand>
</feature>
<dbReference type="PANTHER" id="PTHR11530">
    <property type="entry name" value="D-AMINO ACID OXIDASE"/>
    <property type="match status" value="1"/>
</dbReference>
<comment type="cofactor">
    <cofactor evidence="1 6">
        <name>FAD</name>
        <dbReference type="ChEBI" id="CHEBI:57692"/>
    </cofactor>
</comment>
<dbReference type="Pfam" id="PF01266">
    <property type="entry name" value="DAO"/>
    <property type="match status" value="1"/>
</dbReference>
<organism evidence="8 9">
    <name type="scientific">Diatrype stigma</name>
    <dbReference type="NCBI Taxonomy" id="117547"/>
    <lineage>
        <taxon>Eukaryota</taxon>
        <taxon>Fungi</taxon>
        <taxon>Dikarya</taxon>
        <taxon>Ascomycota</taxon>
        <taxon>Pezizomycotina</taxon>
        <taxon>Sordariomycetes</taxon>
        <taxon>Xylariomycetidae</taxon>
        <taxon>Xylariales</taxon>
        <taxon>Diatrypaceae</taxon>
        <taxon>Diatrype</taxon>
    </lineage>
</organism>
<keyword evidence="3" id="KW-0285">Flavoprotein</keyword>
<dbReference type="GO" id="GO:0071949">
    <property type="term" value="F:FAD binding"/>
    <property type="evidence" value="ECO:0007669"/>
    <property type="project" value="InterPro"/>
</dbReference>
<accession>A0AAN9V0H2</accession>
<name>A0AAN9V0H2_9PEZI</name>
<comment type="similarity">
    <text evidence="2">Belongs to the DAMOX/DASOX family.</text>
</comment>
<evidence type="ECO:0000259" key="7">
    <source>
        <dbReference type="Pfam" id="PF01266"/>
    </source>
</evidence>
<gene>
    <name evidence="8" type="ORF">SLS62_000902</name>
</gene>
<dbReference type="SUPFAM" id="SSF51971">
    <property type="entry name" value="Nucleotide-binding domain"/>
    <property type="match status" value="1"/>
</dbReference>